<evidence type="ECO:0000313" key="2">
    <source>
        <dbReference type="Proteomes" id="UP000789901"/>
    </source>
</evidence>
<keyword evidence="2" id="KW-1185">Reference proteome</keyword>
<accession>A0ABN7WTB2</accession>
<proteinExistence type="predicted"/>
<feature type="non-terminal residue" evidence="1">
    <location>
        <position position="59"/>
    </location>
</feature>
<sequence length="59" mass="6611">NNYENSGPQLQASLEKLAKRYNAAKAKFILVLTSFLYNIKSNNDPLVCVKSSTKLHVQV</sequence>
<name>A0ABN7WTB2_GIGMA</name>
<protein>
    <submittedName>
        <fullName evidence="1">43878_t:CDS:1</fullName>
    </submittedName>
</protein>
<organism evidence="1 2">
    <name type="scientific">Gigaspora margarita</name>
    <dbReference type="NCBI Taxonomy" id="4874"/>
    <lineage>
        <taxon>Eukaryota</taxon>
        <taxon>Fungi</taxon>
        <taxon>Fungi incertae sedis</taxon>
        <taxon>Mucoromycota</taxon>
        <taxon>Glomeromycotina</taxon>
        <taxon>Glomeromycetes</taxon>
        <taxon>Diversisporales</taxon>
        <taxon>Gigasporaceae</taxon>
        <taxon>Gigaspora</taxon>
    </lineage>
</organism>
<feature type="non-terminal residue" evidence="1">
    <location>
        <position position="1"/>
    </location>
</feature>
<gene>
    <name evidence="1" type="ORF">GMARGA_LOCUS34869</name>
</gene>
<evidence type="ECO:0000313" key="1">
    <source>
        <dbReference type="EMBL" id="CAG8840347.1"/>
    </source>
</evidence>
<dbReference type="EMBL" id="CAJVQB010062630">
    <property type="protein sequence ID" value="CAG8840347.1"/>
    <property type="molecule type" value="Genomic_DNA"/>
</dbReference>
<reference evidence="1 2" key="1">
    <citation type="submission" date="2021-06" db="EMBL/GenBank/DDBJ databases">
        <authorList>
            <person name="Kallberg Y."/>
            <person name="Tangrot J."/>
            <person name="Rosling A."/>
        </authorList>
    </citation>
    <scope>NUCLEOTIDE SEQUENCE [LARGE SCALE GENOMIC DNA]</scope>
    <source>
        <strain evidence="1 2">120-4 pot B 10/14</strain>
    </source>
</reference>
<dbReference type="Proteomes" id="UP000789901">
    <property type="component" value="Unassembled WGS sequence"/>
</dbReference>
<comment type="caution">
    <text evidence="1">The sequence shown here is derived from an EMBL/GenBank/DDBJ whole genome shotgun (WGS) entry which is preliminary data.</text>
</comment>